<feature type="transmembrane region" description="Helical" evidence="6">
    <location>
        <begin position="73"/>
        <end position="97"/>
    </location>
</feature>
<organism evidence="8 9">
    <name type="scientific">Neomoorella glycerini</name>
    <dbReference type="NCBI Taxonomy" id="55779"/>
    <lineage>
        <taxon>Bacteria</taxon>
        <taxon>Bacillati</taxon>
        <taxon>Bacillota</taxon>
        <taxon>Clostridia</taxon>
        <taxon>Neomoorellales</taxon>
        <taxon>Neomoorellaceae</taxon>
        <taxon>Neomoorella</taxon>
    </lineage>
</organism>
<feature type="transmembrane region" description="Helical" evidence="6">
    <location>
        <begin position="237"/>
        <end position="256"/>
    </location>
</feature>
<dbReference type="PANTHER" id="PTHR23518">
    <property type="entry name" value="C-METHYLTRANSFERASE"/>
    <property type="match status" value="1"/>
</dbReference>
<evidence type="ECO:0000313" key="8">
    <source>
        <dbReference type="EMBL" id="QGP93922.1"/>
    </source>
</evidence>
<dbReference type="Pfam" id="PF07690">
    <property type="entry name" value="MFS_1"/>
    <property type="match status" value="1"/>
</dbReference>
<evidence type="ECO:0000256" key="6">
    <source>
        <dbReference type="SAM" id="Phobius"/>
    </source>
</evidence>
<feature type="transmembrane region" description="Helical" evidence="6">
    <location>
        <begin position="326"/>
        <end position="349"/>
    </location>
</feature>
<keyword evidence="2" id="KW-0813">Transport</keyword>
<evidence type="ECO:0000256" key="1">
    <source>
        <dbReference type="ARBA" id="ARBA00004651"/>
    </source>
</evidence>
<accession>A0A6I5ZV07</accession>
<evidence type="ECO:0000259" key="7">
    <source>
        <dbReference type="PROSITE" id="PS50850"/>
    </source>
</evidence>
<dbReference type="CDD" id="cd17370">
    <property type="entry name" value="MFS_MJ1317_like"/>
    <property type="match status" value="1"/>
</dbReference>
<dbReference type="EMBL" id="CP046244">
    <property type="protein sequence ID" value="QGP93922.1"/>
    <property type="molecule type" value="Genomic_DNA"/>
</dbReference>
<dbReference type="AlphaFoldDB" id="A0A6I5ZV07"/>
<feature type="domain" description="Major facilitator superfamily (MFS) profile" evidence="7">
    <location>
        <begin position="3"/>
        <end position="380"/>
    </location>
</feature>
<evidence type="ECO:0000313" key="9">
    <source>
        <dbReference type="Proteomes" id="UP000425916"/>
    </source>
</evidence>
<feature type="transmembrane region" description="Helical" evidence="6">
    <location>
        <begin position="355"/>
        <end position="376"/>
    </location>
</feature>
<keyword evidence="3 6" id="KW-0812">Transmembrane</keyword>
<keyword evidence="5 6" id="KW-0472">Membrane</keyword>
<dbReference type="GO" id="GO:0022857">
    <property type="term" value="F:transmembrane transporter activity"/>
    <property type="evidence" value="ECO:0007669"/>
    <property type="project" value="InterPro"/>
</dbReference>
<feature type="transmembrane region" description="Helical" evidence="6">
    <location>
        <begin position="292"/>
        <end position="314"/>
    </location>
</feature>
<feature type="transmembrane region" description="Helical" evidence="6">
    <location>
        <begin position="268"/>
        <end position="286"/>
    </location>
</feature>
<protein>
    <submittedName>
        <fullName evidence="8">Multidrug resistance protein MdtH</fullName>
    </submittedName>
</protein>
<dbReference type="PROSITE" id="PS50850">
    <property type="entry name" value="MFS"/>
    <property type="match status" value="1"/>
</dbReference>
<evidence type="ECO:0000256" key="2">
    <source>
        <dbReference type="ARBA" id="ARBA00022448"/>
    </source>
</evidence>
<name>A0A6I5ZV07_9FIRM</name>
<evidence type="ECO:0000256" key="5">
    <source>
        <dbReference type="ARBA" id="ARBA00023136"/>
    </source>
</evidence>
<dbReference type="InterPro" id="IPR011701">
    <property type="entry name" value="MFS"/>
</dbReference>
<dbReference type="Proteomes" id="UP000425916">
    <property type="component" value="Chromosome"/>
</dbReference>
<dbReference type="PROSITE" id="PS00216">
    <property type="entry name" value="SUGAR_TRANSPORT_1"/>
    <property type="match status" value="2"/>
</dbReference>
<evidence type="ECO:0000256" key="4">
    <source>
        <dbReference type="ARBA" id="ARBA00022989"/>
    </source>
</evidence>
<feature type="transmembrane region" description="Helical" evidence="6">
    <location>
        <begin position="159"/>
        <end position="180"/>
    </location>
</feature>
<dbReference type="InterPro" id="IPR020846">
    <property type="entry name" value="MFS_dom"/>
</dbReference>
<dbReference type="RefSeq" id="WP_156276574.1">
    <property type="nucleotide sequence ID" value="NZ_CP046244.1"/>
</dbReference>
<evidence type="ECO:0000256" key="3">
    <source>
        <dbReference type="ARBA" id="ARBA00022692"/>
    </source>
</evidence>
<sequence>MFNVLITGLTSLLTDISTEMVYPLLPLYLTTALGASPAIVGVIEGLAESLASLLKVFSGAISDRLGRRKPLAIGGYGISALGKVFLVLATSWGWVLAGRLADRFGKGVRTAPRDAIIAEAAAVGQRGAAFGLHRLMDTLGASLGVVLAYYFLTGYRGDYRAVFLYSLIPAVLGVAVLFLVRERGSAGLQAKKISFNWRVLDPRLRSLLVVVFLFTLGNSSNQFLLLRAENLGFAPETVILLYLVYNLVYSLVSYPAGRLSDRIGRRTLLVLGYLAYGLVYLSFAVAKNPSAMWWLFPIYGLYIGFTEGVEKALVADIAPPEQKATLIGLHATIVGIGLLPASTLAGFLWDTFGPQAPFYFGGVAGMLASLGMWWILRPGITDYQHN</sequence>
<dbReference type="PANTHER" id="PTHR23518:SF2">
    <property type="entry name" value="MAJOR FACILITATOR SUPERFAMILY TRANSPORTER"/>
    <property type="match status" value="1"/>
</dbReference>
<dbReference type="InterPro" id="IPR005829">
    <property type="entry name" value="Sugar_transporter_CS"/>
</dbReference>
<dbReference type="GO" id="GO:0005886">
    <property type="term" value="C:plasma membrane"/>
    <property type="evidence" value="ECO:0007669"/>
    <property type="project" value="UniProtKB-SubCell"/>
</dbReference>
<proteinExistence type="predicted"/>
<feature type="transmembrane region" description="Helical" evidence="6">
    <location>
        <begin position="135"/>
        <end position="153"/>
    </location>
</feature>
<feature type="transmembrane region" description="Helical" evidence="6">
    <location>
        <begin position="200"/>
        <end position="217"/>
    </location>
</feature>
<keyword evidence="9" id="KW-1185">Reference proteome</keyword>
<reference evidence="8 9" key="1">
    <citation type="submission" date="2019-11" db="EMBL/GenBank/DDBJ databases">
        <title>Genome sequence of Moorella glycerini DSM11254.</title>
        <authorList>
            <person name="Poehlein A."/>
            <person name="Boeer T."/>
            <person name="Daniel R."/>
        </authorList>
    </citation>
    <scope>NUCLEOTIDE SEQUENCE [LARGE SCALE GENOMIC DNA]</scope>
    <source>
        <strain evidence="8 9">DSM 11254</strain>
    </source>
</reference>
<dbReference type="OrthoDB" id="9803985at2"/>
<dbReference type="Gene3D" id="1.20.1250.20">
    <property type="entry name" value="MFS general substrate transporter like domains"/>
    <property type="match status" value="2"/>
</dbReference>
<keyword evidence="4 6" id="KW-1133">Transmembrane helix</keyword>
<comment type="subcellular location">
    <subcellularLocation>
        <location evidence="1">Cell membrane</location>
        <topology evidence="1">Multi-pass membrane protein</topology>
    </subcellularLocation>
</comment>
<gene>
    <name evidence="8" type="primary">mdtH</name>
    <name evidence="8" type="ORF">MGLY_33470</name>
</gene>
<dbReference type="SUPFAM" id="SSF103473">
    <property type="entry name" value="MFS general substrate transporter"/>
    <property type="match status" value="1"/>
</dbReference>
<dbReference type="InterPro" id="IPR036259">
    <property type="entry name" value="MFS_trans_sf"/>
</dbReference>